<name>A0A5B7FME0_PORTR</name>
<comment type="caution">
    <text evidence="2">The sequence shown here is derived from an EMBL/GenBank/DDBJ whole genome shotgun (WGS) entry which is preliminary data.</text>
</comment>
<evidence type="ECO:0000313" key="3">
    <source>
        <dbReference type="Proteomes" id="UP000324222"/>
    </source>
</evidence>
<dbReference type="Proteomes" id="UP000324222">
    <property type="component" value="Unassembled WGS sequence"/>
</dbReference>
<keyword evidence="1" id="KW-0812">Transmembrane</keyword>
<proteinExistence type="predicted"/>
<feature type="transmembrane region" description="Helical" evidence="1">
    <location>
        <begin position="7"/>
        <end position="25"/>
    </location>
</feature>
<protein>
    <submittedName>
        <fullName evidence="2">Uncharacterized protein</fullName>
    </submittedName>
</protein>
<keyword evidence="3" id="KW-1185">Reference proteome</keyword>
<keyword evidence="1" id="KW-1133">Transmembrane helix</keyword>
<gene>
    <name evidence="2" type="ORF">E2C01_040381</name>
</gene>
<keyword evidence="1" id="KW-0472">Membrane</keyword>
<dbReference type="AlphaFoldDB" id="A0A5B7FME0"/>
<evidence type="ECO:0000256" key="1">
    <source>
        <dbReference type="SAM" id="Phobius"/>
    </source>
</evidence>
<sequence>MFPLRSLLITAMFGFTSLAGIFYYTRPVVTVTTTTTTTSTTPVWPALHSTLALSHSLLTPSSLPRPSSVKASGGDESIRRPPFPQVMVVMVVVVLVVVVEVVVVIRTTTNGDNSKNRGTVEPCVLWGPRGLQAHGFESCPQSECRLGFLTQGNGFLEGGL</sequence>
<reference evidence="2 3" key="1">
    <citation type="submission" date="2019-05" db="EMBL/GenBank/DDBJ databases">
        <title>Another draft genome of Portunus trituberculatus and its Hox gene families provides insights of decapod evolution.</title>
        <authorList>
            <person name="Jeong J.-H."/>
            <person name="Song I."/>
            <person name="Kim S."/>
            <person name="Choi T."/>
            <person name="Kim D."/>
            <person name="Ryu S."/>
            <person name="Kim W."/>
        </authorList>
    </citation>
    <scope>NUCLEOTIDE SEQUENCE [LARGE SCALE GENOMIC DNA]</scope>
    <source>
        <tissue evidence="2">Muscle</tissue>
    </source>
</reference>
<organism evidence="2 3">
    <name type="scientific">Portunus trituberculatus</name>
    <name type="common">Swimming crab</name>
    <name type="synonym">Neptunus trituberculatus</name>
    <dbReference type="NCBI Taxonomy" id="210409"/>
    <lineage>
        <taxon>Eukaryota</taxon>
        <taxon>Metazoa</taxon>
        <taxon>Ecdysozoa</taxon>
        <taxon>Arthropoda</taxon>
        <taxon>Crustacea</taxon>
        <taxon>Multicrustacea</taxon>
        <taxon>Malacostraca</taxon>
        <taxon>Eumalacostraca</taxon>
        <taxon>Eucarida</taxon>
        <taxon>Decapoda</taxon>
        <taxon>Pleocyemata</taxon>
        <taxon>Brachyura</taxon>
        <taxon>Eubrachyura</taxon>
        <taxon>Portunoidea</taxon>
        <taxon>Portunidae</taxon>
        <taxon>Portuninae</taxon>
        <taxon>Portunus</taxon>
    </lineage>
</organism>
<feature type="transmembrane region" description="Helical" evidence="1">
    <location>
        <begin position="86"/>
        <end position="105"/>
    </location>
</feature>
<dbReference type="EMBL" id="VSRR010007314">
    <property type="protein sequence ID" value="MPC46656.1"/>
    <property type="molecule type" value="Genomic_DNA"/>
</dbReference>
<accession>A0A5B7FME0</accession>
<evidence type="ECO:0000313" key="2">
    <source>
        <dbReference type="EMBL" id="MPC46656.1"/>
    </source>
</evidence>